<evidence type="ECO:0000313" key="2">
    <source>
        <dbReference type="Proteomes" id="UP001369815"/>
    </source>
</evidence>
<dbReference type="Proteomes" id="UP001369815">
    <property type="component" value="Unassembled WGS sequence"/>
</dbReference>
<proteinExistence type="predicted"/>
<protein>
    <submittedName>
        <fullName evidence="1">Uncharacterized protein</fullName>
    </submittedName>
</protein>
<name>A0AAX6MZ86_9PEZI</name>
<accession>A0AAX6MZ86</accession>
<comment type="caution">
    <text evidence="1">The sequence shown here is derived from an EMBL/GenBank/DDBJ whole genome shotgun (WGS) entry which is preliminary data.</text>
</comment>
<sequence length="99" mass="11738">MFFIREDWKRVNINLTTLKFDLESSSPPGRAEIKMCKSHDLFYMCGCRFVEEDTGEWKYEIELCDRARKRQKPCAKLEMALPIFAKDTYCDDPHCPAYD</sequence>
<organism evidence="1 2">
    <name type="scientific">Daldinia eschscholtzii</name>
    <dbReference type="NCBI Taxonomy" id="292717"/>
    <lineage>
        <taxon>Eukaryota</taxon>
        <taxon>Fungi</taxon>
        <taxon>Dikarya</taxon>
        <taxon>Ascomycota</taxon>
        <taxon>Pezizomycotina</taxon>
        <taxon>Sordariomycetes</taxon>
        <taxon>Xylariomycetidae</taxon>
        <taxon>Xylariales</taxon>
        <taxon>Hypoxylaceae</taxon>
        <taxon>Daldinia</taxon>
    </lineage>
</organism>
<evidence type="ECO:0000313" key="1">
    <source>
        <dbReference type="EMBL" id="KAK6957958.1"/>
    </source>
</evidence>
<dbReference type="AlphaFoldDB" id="A0AAX6MZ86"/>
<keyword evidence="2" id="KW-1185">Reference proteome</keyword>
<reference evidence="1 2" key="1">
    <citation type="journal article" date="2024" name="Front Chem Biol">
        <title>Unveiling the potential of Daldinia eschscholtzii MFLUCC 19-0629 through bioactivity and bioinformatics studies for enhanced sustainable agriculture production.</title>
        <authorList>
            <person name="Brooks S."/>
            <person name="Weaver J.A."/>
            <person name="Klomchit A."/>
            <person name="Alharthi S.A."/>
            <person name="Onlamun T."/>
            <person name="Nurani R."/>
            <person name="Vong T.K."/>
            <person name="Alberti F."/>
            <person name="Greco C."/>
        </authorList>
    </citation>
    <scope>NUCLEOTIDE SEQUENCE [LARGE SCALE GENOMIC DNA]</scope>
    <source>
        <strain evidence="1">MFLUCC 19-0629</strain>
    </source>
</reference>
<dbReference type="EMBL" id="JBANMG010000001">
    <property type="protein sequence ID" value="KAK6957958.1"/>
    <property type="molecule type" value="Genomic_DNA"/>
</dbReference>
<gene>
    <name evidence="1" type="ORF">Daesc_000749</name>
</gene>